<dbReference type="GO" id="GO:0008483">
    <property type="term" value="F:transaminase activity"/>
    <property type="evidence" value="ECO:0007669"/>
    <property type="project" value="UniProtKB-KW"/>
</dbReference>
<dbReference type="SUPFAM" id="SSF53383">
    <property type="entry name" value="PLP-dependent transferases"/>
    <property type="match status" value="1"/>
</dbReference>
<dbReference type="NCBIfam" id="TIGR04350">
    <property type="entry name" value="C_S_lyase_PatB"/>
    <property type="match status" value="1"/>
</dbReference>
<accession>A0ABT4JNW1</accession>
<dbReference type="RefSeq" id="WP_269121688.1">
    <property type="nucleotide sequence ID" value="NZ_JAPUBN010000001.1"/>
</dbReference>
<dbReference type="InterPro" id="IPR015422">
    <property type="entry name" value="PyrdxlP-dep_Trfase_small"/>
</dbReference>
<evidence type="ECO:0000256" key="1">
    <source>
        <dbReference type="ARBA" id="ARBA00001933"/>
    </source>
</evidence>
<dbReference type="Proteomes" id="UP001149719">
    <property type="component" value="Unassembled WGS sequence"/>
</dbReference>
<dbReference type="PANTHER" id="PTHR43525">
    <property type="entry name" value="PROTEIN MALY"/>
    <property type="match status" value="1"/>
</dbReference>
<dbReference type="Pfam" id="PF00155">
    <property type="entry name" value="Aminotran_1_2"/>
    <property type="match status" value="1"/>
</dbReference>
<feature type="domain" description="Aminotransferase class I/classII large" evidence="6">
    <location>
        <begin position="31"/>
        <end position="377"/>
    </location>
</feature>
<dbReference type="Gene3D" id="3.40.640.10">
    <property type="entry name" value="Type I PLP-dependent aspartate aminotransferase-like (Major domain)"/>
    <property type="match status" value="1"/>
</dbReference>
<protein>
    <recommendedName>
        <fullName evidence="2">cysteine-S-conjugate beta-lyase</fullName>
        <ecNumber evidence="2">4.4.1.13</ecNumber>
    </recommendedName>
</protein>
<dbReference type="InterPro" id="IPR015421">
    <property type="entry name" value="PyrdxlP-dep_Trfase_major"/>
</dbReference>
<organism evidence="7 8">
    <name type="scientific">Marinomonas phaeophyticola</name>
    <dbReference type="NCBI Taxonomy" id="3004091"/>
    <lineage>
        <taxon>Bacteria</taxon>
        <taxon>Pseudomonadati</taxon>
        <taxon>Pseudomonadota</taxon>
        <taxon>Gammaproteobacteria</taxon>
        <taxon>Oceanospirillales</taxon>
        <taxon>Oceanospirillaceae</taxon>
        <taxon>Marinomonas</taxon>
    </lineage>
</organism>
<dbReference type="InterPro" id="IPR004839">
    <property type="entry name" value="Aminotransferase_I/II_large"/>
</dbReference>
<comment type="cofactor">
    <cofactor evidence="1">
        <name>pyridoxal 5'-phosphate</name>
        <dbReference type="ChEBI" id="CHEBI:597326"/>
    </cofactor>
</comment>
<proteinExistence type="inferred from homology"/>
<dbReference type="CDD" id="cd00609">
    <property type="entry name" value="AAT_like"/>
    <property type="match status" value="1"/>
</dbReference>
<comment type="caution">
    <text evidence="7">The sequence shown here is derived from an EMBL/GenBank/DDBJ whole genome shotgun (WGS) entry which is preliminary data.</text>
</comment>
<keyword evidence="7" id="KW-0808">Transferase</keyword>
<reference evidence="7" key="1">
    <citation type="submission" date="2022-12" db="EMBL/GenBank/DDBJ databases">
        <title>Marinomonas 15G1-11 sp. nov, isolated from marine algae.</title>
        <authorList>
            <person name="Butt M."/>
            <person name="Choi D.G."/>
            <person name="Kim J.M."/>
            <person name="Lee J.K."/>
            <person name="Baek J.H."/>
            <person name="Jeon C.O."/>
        </authorList>
    </citation>
    <scope>NUCLEOTIDE SEQUENCE</scope>
    <source>
        <strain evidence="7">15G1-11</strain>
    </source>
</reference>
<dbReference type="EMBL" id="JAPUBN010000001">
    <property type="protein sequence ID" value="MCZ2720070.1"/>
    <property type="molecule type" value="Genomic_DNA"/>
</dbReference>
<comment type="similarity">
    <text evidence="5">Belongs to the class-II pyridoxal-phosphate-dependent aminotransferase family. MalY/PatB cystathionine beta-lyase subfamily.</text>
</comment>
<dbReference type="InterPro" id="IPR027619">
    <property type="entry name" value="C-S_lyase_PatB-like"/>
</dbReference>
<evidence type="ECO:0000256" key="3">
    <source>
        <dbReference type="ARBA" id="ARBA00022898"/>
    </source>
</evidence>
<name>A0ABT4JNW1_9GAMM</name>
<keyword evidence="4" id="KW-0456">Lyase</keyword>
<dbReference type="PANTHER" id="PTHR43525:SF1">
    <property type="entry name" value="PROTEIN MALY"/>
    <property type="match status" value="1"/>
</dbReference>
<keyword evidence="7" id="KW-0032">Aminotransferase</keyword>
<dbReference type="Gene3D" id="3.90.1150.10">
    <property type="entry name" value="Aspartate Aminotransferase, domain 1"/>
    <property type="match status" value="1"/>
</dbReference>
<sequence length="386" mass="43502">MTRLHNIETEFDTVISRKNTQSDKWSRYSDDVIPLWVADMDFASPSIIKDAISERLKHGIFGYTAASESLYNSIKNHLSKHYQWTISDSSIVNLPGLVCALHSGVRTFSNQGDGIVVPGPVYYHLTKAAELSEREVLHVEMKLDNQQRWLPDFDELKIACAKENSRMLLLCNPHNPGGTVYTKEELKRIHEMAKQNDLIVISDEIHCDLILEDVPHVPFASLNDDAKSRTITLMAPSKTFNIAGLGFAFAIIENSKLRNQFNKGKNGIVPSPNLLGLVAAQAAYENGNEWHAQLLEYLKDNRDFIRAKLKDTPIKFASLEATYLEWLDVSELKLNNPHTFFLEAGVGLSDGKDFGNSQFLRLNFGCPRAILEKALDRMVDAMKQLP</sequence>
<gene>
    <name evidence="7" type="ORF">O1D97_00035</name>
</gene>
<keyword evidence="3" id="KW-0663">Pyridoxal phosphate</keyword>
<evidence type="ECO:0000256" key="4">
    <source>
        <dbReference type="ARBA" id="ARBA00023239"/>
    </source>
</evidence>
<evidence type="ECO:0000313" key="7">
    <source>
        <dbReference type="EMBL" id="MCZ2720070.1"/>
    </source>
</evidence>
<evidence type="ECO:0000313" key="8">
    <source>
        <dbReference type="Proteomes" id="UP001149719"/>
    </source>
</evidence>
<dbReference type="InterPro" id="IPR015424">
    <property type="entry name" value="PyrdxlP-dep_Trfase"/>
</dbReference>
<evidence type="ECO:0000259" key="6">
    <source>
        <dbReference type="Pfam" id="PF00155"/>
    </source>
</evidence>
<dbReference type="EC" id="4.4.1.13" evidence="2"/>
<keyword evidence="8" id="KW-1185">Reference proteome</keyword>
<evidence type="ECO:0000256" key="5">
    <source>
        <dbReference type="ARBA" id="ARBA00037974"/>
    </source>
</evidence>
<dbReference type="InterPro" id="IPR051798">
    <property type="entry name" value="Class-II_PLP-Dep_Aminotrans"/>
</dbReference>
<evidence type="ECO:0000256" key="2">
    <source>
        <dbReference type="ARBA" id="ARBA00012224"/>
    </source>
</evidence>